<gene>
    <name evidence="2" type="ORF">B0I33_111211</name>
</gene>
<organism evidence="2 3">
    <name type="scientific">Prauserella shujinwangii</name>
    <dbReference type="NCBI Taxonomy" id="1453103"/>
    <lineage>
        <taxon>Bacteria</taxon>
        <taxon>Bacillati</taxon>
        <taxon>Actinomycetota</taxon>
        <taxon>Actinomycetes</taxon>
        <taxon>Pseudonocardiales</taxon>
        <taxon>Pseudonocardiaceae</taxon>
        <taxon>Prauserella</taxon>
    </lineage>
</organism>
<dbReference type="AlphaFoldDB" id="A0A2T0LNC3"/>
<comment type="caution">
    <text evidence="2">The sequence shown here is derived from an EMBL/GenBank/DDBJ whole genome shotgun (WGS) entry which is preliminary data.</text>
</comment>
<keyword evidence="3" id="KW-1185">Reference proteome</keyword>
<keyword evidence="1" id="KW-0472">Membrane</keyword>
<keyword evidence="1" id="KW-1133">Transmembrane helix</keyword>
<feature type="transmembrane region" description="Helical" evidence="1">
    <location>
        <begin position="64"/>
        <end position="83"/>
    </location>
</feature>
<dbReference type="EMBL" id="PVNH01000011">
    <property type="protein sequence ID" value="PRX44697.1"/>
    <property type="molecule type" value="Genomic_DNA"/>
</dbReference>
<proteinExistence type="predicted"/>
<keyword evidence="1" id="KW-0812">Transmembrane</keyword>
<dbReference type="RefSeq" id="WP_106181349.1">
    <property type="nucleotide sequence ID" value="NZ_PVNH01000011.1"/>
</dbReference>
<name>A0A2T0LNC3_9PSEU</name>
<evidence type="ECO:0000313" key="3">
    <source>
        <dbReference type="Proteomes" id="UP000238362"/>
    </source>
</evidence>
<evidence type="ECO:0000256" key="1">
    <source>
        <dbReference type="SAM" id="Phobius"/>
    </source>
</evidence>
<reference evidence="2 3" key="1">
    <citation type="submission" date="2018-03" db="EMBL/GenBank/DDBJ databases">
        <title>Genomic Encyclopedia of Type Strains, Phase III (KMG-III): the genomes of soil and plant-associated and newly described type strains.</title>
        <authorList>
            <person name="Whitman W."/>
        </authorList>
    </citation>
    <scope>NUCLEOTIDE SEQUENCE [LARGE SCALE GENOMIC DNA]</scope>
    <source>
        <strain evidence="2 3">CGMCC 4.7125</strain>
    </source>
</reference>
<evidence type="ECO:0000313" key="2">
    <source>
        <dbReference type="EMBL" id="PRX44697.1"/>
    </source>
</evidence>
<accession>A0A2T0LNC3</accession>
<feature type="transmembrane region" description="Helical" evidence="1">
    <location>
        <begin position="95"/>
        <end position="114"/>
    </location>
</feature>
<dbReference type="Proteomes" id="UP000238362">
    <property type="component" value="Unassembled WGS sequence"/>
</dbReference>
<dbReference type="OrthoDB" id="4569917at2"/>
<sequence length="164" mass="16920">MLTSILRGAAAGAAGTTALNTTTYLDMALRARPSSSTPEQTVEEFTKRTGVSVPGDENSRGNRVSGLGALMGILTGTAIGAAYGAARGLGWRPSTLTGGTVTGLAAMVGTAAPMTALGITDPRKWGAEAWLSDAIPHLAYGAVTAATFAATERPRRDFRLRIRR</sequence>
<protein>
    <submittedName>
        <fullName evidence="2">Uncharacterized protein</fullName>
    </submittedName>
</protein>